<keyword evidence="5" id="KW-0411">Iron-sulfur</keyword>
<evidence type="ECO:0000256" key="6">
    <source>
        <dbReference type="ARBA" id="ARBA00023063"/>
    </source>
</evidence>
<dbReference type="InterPro" id="IPR012748">
    <property type="entry name" value="Rieske-like_NirD"/>
</dbReference>
<dbReference type="PANTHER" id="PTHR40562:SF1">
    <property type="entry name" value="NITRITE REDUCTASE (NADH) SMALL SUBUNIT"/>
    <property type="match status" value="1"/>
</dbReference>
<evidence type="ECO:0000313" key="9">
    <source>
        <dbReference type="Proteomes" id="UP000809621"/>
    </source>
</evidence>
<evidence type="ECO:0000256" key="1">
    <source>
        <dbReference type="ARBA" id="ARBA00022714"/>
    </source>
</evidence>
<dbReference type="PROSITE" id="PS51300">
    <property type="entry name" value="NIRD"/>
    <property type="match status" value="1"/>
</dbReference>
<dbReference type="InterPro" id="IPR036922">
    <property type="entry name" value="Rieske_2Fe-2S_sf"/>
</dbReference>
<dbReference type="Proteomes" id="UP000809621">
    <property type="component" value="Unassembled WGS sequence"/>
</dbReference>
<dbReference type="Pfam" id="PF13806">
    <property type="entry name" value="Rieske_2"/>
    <property type="match status" value="1"/>
</dbReference>
<dbReference type="InterPro" id="IPR017941">
    <property type="entry name" value="Rieske_2Fe-2S"/>
</dbReference>
<evidence type="ECO:0000256" key="3">
    <source>
        <dbReference type="ARBA" id="ARBA00023002"/>
    </source>
</evidence>
<dbReference type="PANTHER" id="PTHR40562">
    <property type="match status" value="1"/>
</dbReference>
<keyword evidence="4" id="KW-0408">Iron</keyword>
<protein>
    <submittedName>
        <fullName evidence="8">Nitrite reductase small subunit NirD</fullName>
    </submittedName>
</protein>
<proteinExistence type="predicted"/>
<accession>A0ABS2HKD1</accession>
<name>A0ABS2HKD1_9VIBR</name>
<dbReference type="EMBL" id="JAFEUM010000005">
    <property type="protein sequence ID" value="MBM7037504.1"/>
    <property type="molecule type" value="Genomic_DNA"/>
</dbReference>
<reference evidence="8 9" key="1">
    <citation type="submission" date="2021-02" db="EMBL/GenBank/DDBJ databases">
        <authorList>
            <person name="Park J.-S."/>
        </authorList>
    </citation>
    <scope>NUCLEOTIDE SEQUENCE [LARGE SCALE GENOMIC DNA]</scope>
    <source>
        <strain evidence="8 9">188UL20-2</strain>
    </source>
</reference>
<gene>
    <name evidence="8" type="primary">nirD</name>
    <name evidence="8" type="ORF">JQC93_13905</name>
</gene>
<comment type="caution">
    <text evidence="8">The sequence shown here is derived from an EMBL/GenBank/DDBJ whole genome shotgun (WGS) entry which is preliminary data.</text>
</comment>
<dbReference type="InterPro" id="IPR017881">
    <property type="entry name" value="NirD"/>
</dbReference>
<keyword evidence="2" id="KW-0479">Metal-binding</keyword>
<keyword evidence="9" id="KW-1185">Reference proteome</keyword>
<dbReference type="RefSeq" id="WP_205159022.1">
    <property type="nucleotide sequence ID" value="NZ_JAFEUM010000005.1"/>
</dbReference>
<evidence type="ECO:0000313" key="8">
    <source>
        <dbReference type="EMBL" id="MBM7037504.1"/>
    </source>
</evidence>
<evidence type="ECO:0000259" key="7">
    <source>
        <dbReference type="PROSITE" id="PS51296"/>
    </source>
</evidence>
<dbReference type="NCBIfam" id="TIGR02378">
    <property type="entry name" value="nirD_assim_sml"/>
    <property type="match status" value="1"/>
</dbReference>
<sequence>MAFTTICNIDDIIPGTGVCALLGDEQVAIFRPTAASEVFAISNMDPFYQSNVLSRGLIVEHSDELWVASPLKKQRFNLKSGVCMEDEQFNIKAYKARVTKGQVEIA</sequence>
<keyword evidence="3" id="KW-0560">Oxidoreductase</keyword>
<dbReference type="PROSITE" id="PS51296">
    <property type="entry name" value="RIESKE"/>
    <property type="match status" value="1"/>
</dbReference>
<keyword evidence="1" id="KW-0001">2Fe-2S</keyword>
<keyword evidence="6" id="KW-0534">Nitrate assimilation</keyword>
<organism evidence="8 9">
    <name type="scientific">Vibrio ulleungensis</name>
    <dbReference type="NCBI Taxonomy" id="2807619"/>
    <lineage>
        <taxon>Bacteria</taxon>
        <taxon>Pseudomonadati</taxon>
        <taxon>Pseudomonadota</taxon>
        <taxon>Gammaproteobacteria</taxon>
        <taxon>Vibrionales</taxon>
        <taxon>Vibrionaceae</taxon>
        <taxon>Vibrio</taxon>
    </lineage>
</organism>
<dbReference type="Gene3D" id="2.102.10.10">
    <property type="entry name" value="Rieske [2Fe-2S] iron-sulphur domain"/>
    <property type="match status" value="1"/>
</dbReference>
<evidence type="ECO:0000256" key="4">
    <source>
        <dbReference type="ARBA" id="ARBA00023004"/>
    </source>
</evidence>
<feature type="domain" description="Rieske" evidence="7">
    <location>
        <begin position="4"/>
        <end position="105"/>
    </location>
</feature>
<dbReference type="SUPFAM" id="SSF50022">
    <property type="entry name" value="ISP domain"/>
    <property type="match status" value="1"/>
</dbReference>
<dbReference type="CDD" id="cd03529">
    <property type="entry name" value="Rieske_NirD"/>
    <property type="match status" value="1"/>
</dbReference>
<dbReference type="NCBIfam" id="NF007066">
    <property type="entry name" value="PRK09511.1"/>
    <property type="match status" value="1"/>
</dbReference>
<evidence type="ECO:0000256" key="5">
    <source>
        <dbReference type="ARBA" id="ARBA00023014"/>
    </source>
</evidence>
<evidence type="ECO:0000256" key="2">
    <source>
        <dbReference type="ARBA" id="ARBA00022723"/>
    </source>
</evidence>